<dbReference type="Gene3D" id="2.70.170.10">
    <property type="entry name" value="Neurotransmitter-gated ion-channel ligand-binding domain"/>
    <property type="match status" value="1"/>
</dbReference>
<dbReference type="SUPFAM" id="SSF63712">
    <property type="entry name" value="Nicotinic receptor ligand binding domain-like"/>
    <property type="match status" value="1"/>
</dbReference>
<accession>A0A2G8JGB7</accession>
<protein>
    <recommendedName>
        <fullName evidence="1">Neurotransmitter-gated ion-channel ligand-binding domain-containing protein</fullName>
    </recommendedName>
</protein>
<feature type="non-terminal residue" evidence="2">
    <location>
        <position position="1"/>
    </location>
</feature>
<feature type="domain" description="Neurotransmitter-gated ion-channel ligand-binding" evidence="1">
    <location>
        <begin position="3"/>
        <end position="51"/>
    </location>
</feature>
<evidence type="ECO:0000313" key="3">
    <source>
        <dbReference type="Proteomes" id="UP000230750"/>
    </source>
</evidence>
<dbReference type="OrthoDB" id="5975154at2759"/>
<evidence type="ECO:0000259" key="1">
    <source>
        <dbReference type="Pfam" id="PF02931"/>
    </source>
</evidence>
<keyword evidence="3" id="KW-1185">Reference proteome</keyword>
<sequence length="51" mass="6427">DYMNQELQLRGTMVMTWYDFRLSWNPDEYDDIHYIELPVNEIWQPELILYE</sequence>
<proteinExistence type="predicted"/>
<dbReference type="Proteomes" id="UP000230750">
    <property type="component" value="Unassembled WGS sequence"/>
</dbReference>
<dbReference type="GO" id="GO:0005230">
    <property type="term" value="F:extracellular ligand-gated monoatomic ion channel activity"/>
    <property type="evidence" value="ECO:0007669"/>
    <property type="project" value="InterPro"/>
</dbReference>
<dbReference type="InterPro" id="IPR036734">
    <property type="entry name" value="Neur_chan_lig-bd_sf"/>
</dbReference>
<evidence type="ECO:0000313" key="2">
    <source>
        <dbReference type="EMBL" id="PIK34765.1"/>
    </source>
</evidence>
<dbReference type="InterPro" id="IPR006202">
    <property type="entry name" value="Neur_chan_lig-bd"/>
</dbReference>
<dbReference type="EMBL" id="MRZV01002085">
    <property type="protein sequence ID" value="PIK34765.1"/>
    <property type="molecule type" value="Genomic_DNA"/>
</dbReference>
<comment type="caution">
    <text evidence="2">The sequence shown here is derived from an EMBL/GenBank/DDBJ whole genome shotgun (WGS) entry which is preliminary data.</text>
</comment>
<dbReference type="GO" id="GO:0016020">
    <property type="term" value="C:membrane"/>
    <property type="evidence" value="ECO:0007669"/>
    <property type="project" value="InterPro"/>
</dbReference>
<feature type="non-terminal residue" evidence="2">
    <location>
        <position position="51"/>
    </location>
</feature>
<name>A0A2G8JGB7_STIJA</name>
<dbReference type="Pfam" id="PF02931">
    <property type="entry name" value="Neur_chan_LBD"/>
    <property type="match status" value="1"/>
</dbReference>
<organism evidence="2 3">
    <name type="scientific">Stichopus japonicus</name>
    <name type="common">Sea cucumber</name>
    <dbReference type="NCBI Taxonomy" id="307972"/>
    <lineage>
        <taxon>Eukaryota</taxon>
        <taxon>Metazoa</taxon>
        <taxon>Echinodermata</taxon>
        <taxon>Eleutherozoa</taxon>
        <taxon>Echinozoa</taxon>
        <taxon>Holothuroidea</taxon>
        <taxon>Aspidochirotacea</taxon>
        <taxon>Aspidochirotida</taxon>
        <taxon>Stichopodidae</taxon>
        <taxon>Apostichopus</taxon>
    </lineage>
</organism>
<gene>
    <name evidence="2" type="ORF">BSL78_28414</name>
</gene>
<reference evidence="2 3" key="1">
    <citation type="journal article" date="2017" name="PLoS Biol.">
        <title>The sea cucumber genome provides insights into morphological evolution and visceral regeneration.</title>
        <authorList>
            <person name="Zhang X."/>
            <person name="Sun L."/>
            <person name="Yuan J."/>
            <person name="Sun Y."/>
            <person name="Gao Y."/>
            <person name="Zhang L."/>
            <person name="Li S."/>
            <person name="Dai H."/>
            <person name="Hamel J.F."/>
            <person name="Liu C."/>
            <person name="Yu Y."/>
            <person name="Liu S."/>
            <person name="Lin W."/>
            <person name="Guo K."/>
            <person name="Jin S."/>
            <person name="Xu P."/>
            <person name="Storey K.B."/>
            <person name="Huan P."/>
            <person name="Zhang T."/>
            <person name="Zhou Y."/>
            <person name="Zhang J."/>
            <person name="Lin C."/>
            <person name="Li X."/>
            <person name="Xing L."/>
            <person name="Huo D."/>
            <person name="Sun M."/>
            <person name="Wang L."/>
            <person name="Mercier A."/>
            <person name="Li F."/>
            <person name="Yang H."/>
            <person name="Xiang J."/>
        </authorList>
    </citation>
    <scope>NUCLEOTIDE SEQUENCE [LARGE SCALE GENOMIC DNA]</scope>
    <source>
        <strain evidence="2">Shaxun</strain>
        <tissue evidence="2">Muscle</tissue>
    </source>
</reference>
<dbReference type="AlphaFoldDB" id="A0A2G8JGB7"/>